<evidence type="ECO:0000256" key="16">
    <source>
        <dbReference type="PROSITE-ProRule" id="PRU00192"/>
    </source>
</evidence>
<dbReference type="Gene3D" id="1.10.510.10">
    <property type="entry name" value="Transferase(Phosphotransferase) domain 1"/>
    <property type="match status" value="1"/>
</dbReference>
<keyword evidence="12" id="KW-0112">Calmodulin-binding</keyword>
<keyword evidence="5" id="KW-0723">Serine/threonine-protein kinase</keyword>
<name>A0A6J1UQ52_9SAUR</name>
<dbReference type="CTD" id="8573"/>
<dbReference type="InterPro" id="IPR020590">
    <property type="entry name" value="Guanylate_kinase_CS"/>
</dbReference>
<dbReference type="GO" id="GO:0004674">
    <property type="term" value="F:protein serine/threonine kinase activity"/>
    <property type="evidence" value="ECO:0007669"/>
    <property type="project" value="UniProtKB-KW"/>
</dbReference>
<dbReference type="Proteomes" id="UP000504612">
    <property type="component" value="Unplaced"/>
</dbReference>
<dbReference type="SMART" id="SM00228">
    <property type="entry name" value="PDZ"/>
    <property type="match status" value="1"/>
</dbReference>
<dbReference type="Gene3D" id="2.30.42.10">
    <property type="match status" value="1"/>
</dbReference>
<dbReference type="Gene3D" id="2.30.30.40">
    <property type="entry name" value="SH3 Domains"/>
    <property type="match status" value="1"/>
</dbReference>
<keyword evidence="13" id="KW-0472">Membrane</keyword>
<dbReference type="GO" id="GO:0005524">
    <property type="term" value="F:ATP binding"/>
    <property type="evidence" value="ECO:0007669"/>
    <property type="project" value="UniProtKB-KW"/>
</dbReference>
<dbReference type="SUPFAM" id="SSF52540">
    <property type="entry name" value="P-loop containing nucleoside triphosphate hydrolases"/>
    <property type="match status" value="1"/>
</dbReference>
<dbReference type="AlphaFoldDB" id="A0A6J1UQ52"/>
<organism evidence="22 23">
    <name type="scientific">Notechis scutatus</name>
    <name type="common">mainland tiger snake</name>
    <dbReference type="NCBI Taxonomy" id="8663"/>
    <lineage>
        <taxon>Eukaryota</taxon>
        <taxon>Metazoa</taxon>
        <taxon>Chordata</taxon>
        <taxon>Craniata</taxon>
        <taxon>Vertebrata</taxon>
        <taxon>Euteleostomi</taxon>
        <taxon>Lepidosauria</taxon>
        <taxon>Squamata</taxon>
        <taxon>Bifurcata</taxon>
        <taxon>Unidentata</taxon>
        <taxon>Episquamata</taxon>
        <taxon>Toxicofera</taxon>
        <taxon>Serpentes</taxon>
        <taxon>Colubroidea</taxon>
        <taxon>Elapidae</taxon>
        <taxon>Hydrophiinae</taxon>
        <taxon>Notechis</taxon>
    </lineage>
</organism>
<evidence type="ECO:0000313" key="22">
    <source>
        <dbReference type="Proteomes" id="UP000504612"/>
    </source>
</evidence>
<evidence type="ECO:0000259" key="21">
    <source>
        <dbReference type="PROSITE" id="PS51022"/>
    </source>
</evidence>
<dbReference type="SMART" id="SM00569">
    <property type="entry name" value="L27"/>
    <property type="match status" value="2"/>
</dbReference>
<feature type="domain" description="L27" evidence="21">
    <location>
        <begin position="337"/>
        <end position="392"/>
    </location>
</feature>
<dbReference type="FunFam" id="2.30.42.10:FF:000016">
    <property type="entry name" value="peripheral plasma membrane protein CASK isoform X2"/>
    <property type="match status" value="1"/>
</dbReference>
<dbReference type="PROSITE" id="PS00856">
    <property type="entry name" value="GUANYLATE_KINASE_1"/>
    <property type="match status" value="1"/>
</dbReference>
<feature type="domain" description="Guanylate kinase-like" evidence="19">
    <location>
        <begin position="698"/>
        <end position="870"/>
    </location>
</feature>
<evidence type="ECO:0000256" key="15">
    <source>
        <dbReference type="ARBA" id="ARBA00071925"/>
    </source>
</evidence>
<dbReference type="Pfam" id="PF00595">
    <property type="entry name" value="PDZ"/>
    <property type="match status" value="1"/>
</dbReference>
<dbReference type="Gene3D" id="3.30.63.10">
    <property type="entry name" value="Guanylate Kinase phosphate binding domain"/>
    <property type="match status" value="1"/>
</dbReference>
<dbReference type="InterPro" id="IPR050716">
    <property type="entry name" value="MAGUK"/>
</dbReference>
<dbReference type="Gene3D" id="3.40.50.300">
    <property type="entry name" value="P-loop containing nucleotide triphosphate hydrolases"/>
    <property type="match status" value="1"/>
</dbReference>
<dbReference type="PANTHER" id="PTHR23122">
    <property type="entry name" value="MEMBRANE-ASSOCIATED GUANYLATE KINASE MAGUK"/>
    <property type="match status" value="1"/>
</dbReference>
<dbReference type="Gene3D" id="3.30.200.20">
    <property type="entry name" value="Phosphorylase Kinase, domain 1"/>
    <property type="match status" value="1"/>
</dbReference>
<evidence type="ECO:0000256" key="3">
    <source>
        <dbReference type="ARBA" id="ARBA00022443"/>
    </source>
</evidence>
<keyword evidence="3 16" id="KW-0728">SH3 domain</keyword>
<comment type="subcellular location">
    <subcellularLocation>
        <location evidence="1">Cell membrane</location>
        <topology evidence="1">Peripheral membrane protein</topology>
    </subcellularLocation>
</comment>
<evidence type="ECO:0000256" key="12">
    <source>
        <dbReference type="ARBA" id="ARBA00022860"/>
    </source>
</evidence>
<dbReference type="FunFam" id="3.40.50.300:FF:000146">
    <property type="entry name" value="MAGUK p55 subfamily member 6 isoform X1"/>
    <property type="match status" value="1"/>
</dbReference>
<feature type="domain" description="L27" evidence="21">
    <location>
        <begin position="396"/>
        <end position="449"/>
    </location>
</feature>
<evidence type="ECO:0000259" key="17">
    <source>
        <dbReference type="PROSITE" id="PS50002"/>
    </source>
</evidence>
<dbReference type="GO" id="GO:0005886">
    <property type="term" value="C:plasma membrane"/>
    <property type="evidence" value="ECO:0007669"/>
    <property type="project" value="UniProtKB-SubCell"/>
</dbReference>
<dbReference type="FunFam" id="3.30.63.10:FF:000004">
    <property type="entry name" value="peripheral plasma membrane protein CASK isoform X2"/>
    <property type="match status" value="1"/>
</dbReference>
<evidence type="ECO:0000256" key="1">
    <source>
        <dbReference type="ARBA" id="ARBA00004202"/>
    </source>
</evidence>
<dbReference type="InterPro" id="IPR008144">
    <property type="entry name" value="Guanylate_kin-like_dom"/>
</dbReference>
<comment type="similarity">
    <text evidence="2">Belongs to the MAGUK family.</text>
</comment>
<dbReference type="InterPro" id="IPR036028">
    <property type="entry name" value="SH3-like_dom_sf"/>
</dbReference>
<dbReference type="InterPro" id="IPR027417">
    <property type="entry name" value="P-loop_NTPase"/>
</dbReference>
<feature type="domain" description="PDZ" evidence="20">
    <location>
        <begin position="484"/>
        <end position="565"/>
    </location>
</feature>
<dbReference type="PROSITE" id="PS50002">
    <property type="entry name" value="SH3"/>
    <property type="match status" value="1"/>
</dbReference>
<dbReference type="GO" id="GO:0005516">
    <property type="term" value="F:calmodulin binding"/>
    <property type="evidence" value="ECO:0007669"/>
    <property type="project" value="UniProtKB-KW"/>
</dbReference>
<dbReference type="PROSITE" id="PS51022">
    <property type="entry name" value="L27"/>
    <property type="match status" value="2"/>
</dbReference>
<dbReference type="InterPro" id="IPR036892">
    <property type="entry name" value="L27_dom_sf"/>
</dbReference>
<sequence>MADDDVLFEDVYELCEVIGKGPFSVVRRCINRETGQQFAVKIVDVAKFTSSPGLSTEDLKREASICHMLKHPHIVELLETYSSDGMLYMVFEFMDGADLCFEIVKRADAGFVYSEAVASHYMRQILEALRYCHDNNIIHRDVKPHCVLLASKENSAPVKLGGFGVAIQLGESGLVAGGRVGTPHFMAPEVVKREPYGKPVDVWGCGVILFILLSGCLPFYGTKERLFEGIIKGKYKMNPRQWSHISESAKDLVRRMLMLDPAERITVYEALNHPWLKERDRYAYKIHLPETVEQLRKFNARRKLKGAVLAAVSSHKFSSFYGDPPEELPDFSEDPTSSGAVSQVLDSLEEIHALTDCSEKDLDFLHSVFQDQHLHTLLDLYDKINTKSSPQIRNPPSDAVQRAKEVLEEISCYQENSDAKELKRILTQPHFMALLQTHDVVAHEVYSDEALRVTPPPTSPYLNGDSPESINGDMDMENVTRVRLVQFQKNTDEPMGITLKMNELNHCIVARIMHGGMIHRQGTLHVGDEIREINGISVANQTVEQLQKMLREMRGSITFKIVPSYRTQSSSCEIYVRAQFEYDPSKDDLIPCKEAGIRFRVGDIIQIISKDDHNWWQGKLENSKNGTAGLIPSPELQEWRVACIAMEKTKQEQQASCTWFGKKKKQYKDKYLAKHNAVFDQLDLVTYEEVVKLPAFKRKTLVLLGAHGVGRRHIKNTLITKHPDRFAYPIPHTTRPPKKDEENGKNYYFVSHDQMMQDISNNEYLEYGSHEDAMYGTKLETIRKIHEQGLIAILDVEPQALKVLRTAEFAPFVVFIAAPTITPGINEDESLQRLQKESEILQRTYAHYFDLTIINNEIDETIRHLEEAIELVCKASQWVPVSWIY</sequence>
<dbReference type="CDD" id="cd00071">
    <property type="entry name" value="GMPK"/>
    <property type="match status" value="1"/>
</dbReference>
<dbReference type="InterPro" id="IPR036034">
    <property type="entry name" value="PDZ_sf"/>
</dbReference>
<dbReference type="FunFam" id="3.30.200.20:FF:000051">
    <property type="entry name" value="Peripheral plasma membrane protein CASK isoform B"/>
    <property type="match status" value="1"/>
</dbReference>
<dbReference type="InterPro" id="IPR011009">
    <property type="entry name" value="Kinase-like_dom_sf"/>
</dbReference>
<dbReference type="PROSITE" id="PS50011">
    <property type="entry name" value="PROTEIN_KINASE_DOM"/>
    <property type="match status" value="1"/>
</dbReference>
<evidence type="ECO:0000256" key="2">
    <source>
        <dbReference type="ARBA" id="ARBA00007014"/>
    </source>
</evidence>
<evidence type="ECO:0000256" key="5">
    <source>
        <dbReference type="ARBA" id="ARBA00022527"/>
    </source>
</evidence>
<dbReference type="FunFam" id="1.10.510.10:FF:000062">
    <property type="entry name" value="peripheral plasma membrane protein CASK isoform X2"/>
    <property type="match status" value="1"/>
</dbReference>
<dbReference type="SUPFAM" id="SSF50044">
    <property type="entry name" value="SH3-domain"/>
    <property type="match status" value="1"/>
</dbReference>
<dbReference type="InterPro" id="IPR014775">
    <property type="entry name" value="L27_C"/>
</dbReference>
<evidence type="ECO:0000259" key="20">
    <source>
        <dbReference type="PROSITE" id="PS50106"/>
    </source>
</evidence>
<evidence type="ECO:0000256" key="6">
    <source>
        <dbReference type="ARBA" id="ARBA00022553"/>
    </source>
</evidence>
<dbReference type="Pfam" id="PF07653">
    <property type="entry name" value="SH3_2"/>
    <property type="match status" value="1"/>
</dbReference>
<evidence type="ECO:0000259" key="18">
    <source>
        <dbReference type="PROSITE" id="PS50011"/>
    </source>
</evidence>
<proteinExistence type="inferred from homology"/>
<dbReference type="InterPro" id="IPR004172">
    <property type="entry name" value="L27_dom"/>
</dbReference>
<dbReference type="InterPro" id="IPR001452">
    <property type="entry name" value="SH3_domain"/>
</dbReference>
<dbReference type="Gene3D" id="6.10.140.620">
    <property type="match status" value="1"/>
</dbReference>
<evidence type="ECO:0000259" key="19">
    <source>
        <dbReference type="PROSITE" id="PS50052"/>
    </source>
</evidence>
<feature type="domain" description="Protein kinase" evidence="18">
    <location>
        <begin position="12"/>
        <end position="276"/>
    </location>
</feature>
<feature type="domain" description="SH3" evidence="17">
    <location>
        <begin position="571"/>
        <end position="641"/>
    </location>
</feature>
<evidence type="ECO:0000256" key="13">
    <source>
        <dbReference type="ARBA" id="ARBA00023136"/>
    </source>
</evidence>
<dbReference type="GeneID" id="113416272"/>
<dbReference type="InterPro" id="IPR000719">
    <property type="entry name" value="Prot_kinase_dom"/>
</dbReference>
<keyword evidence="11" id="KW-0067">ATP-binding</keyword>
<evidence type="ECO:0000256" key="10">
    <source>
        <dbReference type="ARBA" id="ARBA00022777"/>
    </source>
</evidence>
<protein>
    <recommendedName>
        <fullName evidence="15">Peripheral plasma membrane protein CASK</fullName>
    </recommendedName>
</protein>
<dbReference type="InterPro" id="IPR001478">
    <property type="entry name" value="PDZ"/>
</dbReference>
<dbReference type="Gene3D" id="1.10.287.650">
    <property type="entry name" value="L27 domain"/>
    <property type="match status" value="2"/>
</dbReference>
<dbReference type="SMART" id="SM00072">
    <property type="entry name" value="GuKc"/>
    <property type="match status" value="1"/>
</dbReference>
<dbReference type="RefSeq" id="XP_026529834.1">
    <property type="nucleotide sequence ID" value="XM_026674049.1"/>
</dbReference>
<gene>
    <name evidence="23" type="primary">CASK</name>
</gene>
<dbReference type="Pfam" id="PF00625">
    <property type="entry name" value="Guanylate_kin"/>
    <property type="match status" value="1"/>
</dbReference>
<accession>A0A6J1UQ52</accession>
<comment type="similarity">
    <text evidence="14">In the N-terminal section; belongs to the protein kinase superfamily. CAMK Ser/Thr protein kinase family. CaMK subfamily.</text>
</comment>
<dbReference type="CDD" id="cd14094">
    <property type="entry name" value="STKc_CASK"/>
    <property type="match status" value="1"/>
</dbReference>
<dbReference type="GO" id="GO:0030054">
    <property type="term" value="C:cell junction"/>
    <property type="evidence" value="ECO:0007669"/>
    <property type="project" value="UniProtKB-ARBA"/>
</dbReference>
<keyword evidence="8" id="KW-0677">Repeat</keyword>
<evidence type="ECO:0000256" key="14">
    <source>
        <dbReference type="ARBA" id="ARBA00060907"/>
    </source>
</evidence>
<dbReference type="Pfam" id="PF00069">
    <property type="entry name" value="Pkinase"/>
    <property type="match status" value="1"/>
</dbReference>
<keyword evidence="6" id="KW-0597">Phosphoprotein</keyword>
<evidence type="ECO:0000256" key="11">
    <source>
        <dbReference type="ARBA" id="ARBA00022840"/>
    </source>
</evidence>
<dbReference type="Pfam" id="PF02828">
    <property type="entry name" value="L27"/>
    <property type="match status" value="2"/>
</dbReference>
<evidence type="ECO:0000313" key="23">
    <source>
        <dbReference type="RefSeq" id="XP_026529834.1"/>
    </source>
</evidence>
<evidence type="ECO:0000256" key="9">
    <source>
        <dbReference type="ARBA" id="ARBA00022741"/>
    </source>
</evidence>
<keyword evidence="4" id="KW-1003">Cell membrane</keyword>
<keyword evidence="7" id="KW-0808">Transferase</keyword>
<dbReference type="SUPFAM" id="SSF56112">
    <property type="entry name" value="Protein kinase-like (PK-like)"/>
    <property type="match status" value="1"/>
</dbReference>
<dbReference type="CDD" id="cd12035">
    <property type="entry name" value="SH3_MPP1-like"/>
    <property type="match status" value="1"/>
</dbReference>
<dbReference type="SUPFAM" id="SSF101288">
    <property type="entry name" value="L27 domain"/>
    <property type="match status" value="2"/>
</dbReference>
<keyword evidence="9" id="KW-0547">Nucleotide-binding</keyword>
<dbReference type="PROSITE" id="PS50052">
    <property type="entry name" value="GUANYLATE_KINASE_2"/>
    <property type="match status" value="1"/>
</dbReference>
<evidence type="ECO:0000256" key="4">
    <source>
        <dbReference type="ARBA" id="ARBA00022475"/>
    </source>
</evidence>
<dbReference type="CDD" id="cd10831">
    <property type="entry name" value="PDZ_CASK-like"/>
    <property type="match status" value="1"/>
</dbReference>
<keyword evidence="10" id="KW-0418">Kinase</keyword>
<evidence type="ECO:0000256" key="8">
    <source>
        <dbReference type="ARBA" id="ARBA00022737"/>
    </source>
</evidence>
<dbReference type="SUPFAM" id="SSF50156">
    <property type="entry name" value="PDZ domain-like"/>
    <property type="match status" value="1"/>
</dbReference>
<evidence type="ECO:0000256" key="7">
    <source>
        <dbReference type="ARBA" id="ARBA00022679"/>
    </source>
</evidence>
<keyword evidence="22" id="KW-1185">Reference proteome</keyword>
<reference evidence="23" key="1">
    <citation type="submission" date="2025-08" db="UniProtKB">
        <authorList>
            <consortium name="RefSeq"/>
        </authorList>
    </citation>
    <scope>IDENTIFICATION</scope>
</reference>
<dbReference type="SMART" id="SM00326">
    <property type="entry name" value="SH3"/>
    <property type="match status" value="1"/>
</dbReference>
<dbReference type="PROSITE" id="PS50106">
    <property type="entry name" value="PDZ"/>
    <property type="match status" value="1"/>
</dbReference>
<dbReference type="InterPro" id="IPR008145">
    <property type="entry name" value="GK/Ca_channel_bsu"/>
</dbReference>